<dbReference type="Pfam" id="PF00079">
    <property type="entry name" value="Serpin"/>
    <property type="match status" value="1"/>
</dbReference>
<evidence type="ECO:0000313" key="4">
    <source>
        <dbReference type="EMBL" id="MFC0533702.1"/>
    </source>
</evidence>
<protein>
    <submittedName>
        <fullName evidence="4">Serpin family protein</fullName>
    </submittedName>
</protein>
<evidence type="ECO:0000313" key="5">
    <source>
        <dbReference type="Proteomes" id="UP001589867"/>
    </source>
</evidence>
<feature type="chain" id="PRO_5046005200" evidence="2">
    <location>
        <begin position="34"/>
        <end position="406"/>
    </location>
</feature>
<dbReference type="InterPro" id="IPR042185">
    <property type="entry name" value="Serpin_sf_2"/>
</dbReference>
<dbReference type="Gene3D" id="2.30.39.10">
    <property type="entry name" value="Alpha-1-antitrypsin, domain 1"/>
    <property type="match status" value="1"/>
</dbReference>
<dbReference type="PANTHER" id="PTHR11461">
    <property type="entry name" value="SERINE PROTEASE INHIBITOR, SERPIN"/>
    <property type="match status" value="1"/>
</dbReference>
<dbReference type="Gene3D" id="3.30.497.10">
    <property type="entry name" value="Antithrombin, subunit I, domain 2"/>
    <property type="match status" value="1"/>
</dbReference>
<evidence type="ECO:0000256" key="1">
    <source>
        <dbReference type="RuleBase" id="RU000411"/>
    </source>
</evidence>
<feature type="signal peptide" evidence="2">
    <location>
        <begin position="1"/>
        <end position="33"/>
    </location>
</feature>
<evidence type="ECO:0000259" key="3">
    <source>
        <dbReference type="SMART" id="SM00093"/>
    </source>
</evidence>
<dbReference type="InterPro" id="IPR000215">
    <property type="entry name" value="Serpin_fam"/>
</dbReference>
<organism evidence="4 5">
    <name type="scientific">Phytohabitans kaempferiae</name>
    <dbReference type="NCBI Taxonomy" id="1620943"/>
    <lineage>
        <taxon>Bacteria</taxon>
        <taxon>Bacillati</taxon>
        <taxon>Actinomycetota</taxon>
        <taxon>Actinomycetes</taxon>
        <taxon>Micromonosporales</taxon>
        <taxon>Micromonosporaceae</taxon>
    </lineage>
</organism>
<dbReference type="InterPro" id="IPR042178">
    <property type="entry name" value="Serpin_sf_1"/>
</dbReference>
<reference evidence="4 5" key="1">
    <citation type="submission" date="2024-09" db="EMBL/GenBank/DDBJ databases">
        <authorList>
            <person name="Sun Q."/>
            <person name="Mori K."/>
        </authorList>
    </citation>
    <scope>NUCLEOTIDE SEQUENCE [LARGE SCALE GENOMIC DNA]</scope>
    <source>
        <strain evidence="4 5">TBRC 3947</strain>
    </source>
</reference>
<feature type="domain" description="Serpin" evidence="3">
    <location>
        <begin position="62"/>
        <end position="404"/>
    </location>
</feature>
<name>A0ABV6MH08_9ACTN</name>
<dbReference type="CDD" id="cd19590">
    <property type="entry name" value="serpin_thermopin-like"/>
    <property type="match status" value="1"/>
</dbReference>
<dbReference type="PANTHER" id="PTHR11461:SF211">
    <property type="entry name" value="GH10112P-RELATED"/>
    <property type="match status" value="1"/>
</dbReference>
<dbReference type="SUPFAM" id="SSF56574">
    <property type="entry name" value="Serpins"/>
    <property type="match status" value="1"/>
</dbReference>
<sequence>MRARRTPTTRTFLLGLTAVLIATCAAAAGPASAARHGLVTAGVPRQAPPAGAPTGAVVAGLTAVGYEVSRTAEPGRNWVMSPLSVAYAFAMARAGASGETAAQLDRLFGFPERGTHEAFNALDSQVAAEGGPLRAANALWAQPGFPIGEEFLRTLATQYGTGVRTVDFGSPDALPAIDAWVRERTRGRIPKLFDRLDPATRVVLANAIHFEADWGEPFRGGESAAFTRPDGSTVLAPMMHRVASAGYARSDDWQAVELPYGETGFAMWVLLPAPSGPAPVELLAPETLAAVADGLRPAVADVTLPKWESESRVDLLAAVRGLGVTDLTGFSGIHPAVSLGQATHRAAITVDEKGTEAAAATGLELPVSAGPLPVVTFRADRPFAYAIVHTATRTPAFVGTVADPTA</sequence>
<dbReference type="RefSeq" id="WP_377261648.1">
    <property type="nucleotide sequence ID" value="NZ_JBHLUH010000089.1"/>
</dbReference>
<comment type="caution">
    <text evidence="4">The sequence shown here is derived from an EMBL/GenBank/DDBJ whole genome shotgun (WGS) entry which is preliminary data.</text>
</comment>
<dbReference type="Proteomes" id="UP001589867">
    <property type="component" value="Unassembled WGS sequence"/>
</dbReference>
<gene>
    <name evidence="4" type="ORF">ACFFIA_39470</name>
</gene>
<dbReference type="SMART" id="SM00093">
    <property type="entry name" value="SERPIN"/>
    <property type="match status" value="1"/>
</dbReference>
<comment type="similarity">
    <text evidence="1">Belongs to the serpin family.</text>
</comment>
<dbReference type="EMBL" id="JBHLUH010000089">
    <property type="protein sequence ID" value="MFC0533702.1"/>
    <property type="molecule type" value="Genomic_DNA"/>
</dbReference>
<keyword evidence="5" id="KW-1185">Reference proteome</keyword>
<evidence type="ECO:0000256" key="2">
    <source>
        <dbReference type="SAM" id="SignalP"/>
    </source>
</evidence>
<dbReference type="InterPro" id="IPR023796">
    <property type="entry name" value="Serpin_dom"/>
</dbReference>
<accession>A0ABV6MH08</accession>
<keyword evidence="2" id="KW-0732">Signal</keyword>
<proteinExistence type="inferred from homology"/>
<dbReference type="InterPro" id="IPR036186">
    <property type="entry name" value="Serpin_sf"/>
</dbReference>